<dbReference type="AlphaFoldDB" id="A0A8J3J0J2"/>
<keyword evidence="3" id="KW-1185">Reference proteome</keyword>
<dbReference type="InterPro" id="IPR029229">
    <property type="entry name" value="Alkyl_sulf_C"/>
</dbReference>
<dbReference type="SUPFAM" id="SSF55718">
    <property type="entry name" value="SCP-like"/>
    <property type="match status" value="1"/>
</dbReference>
<dbReference type="Proteomes" id="UP000612808">
    <property type="component" value="Unassembled WGS sequence"/>
</dbReference>
<feature type="domain" description="Alkyl sulfatase C-terminal" evidence="1">
    <location>
        <begin position="11"/>
        <end position="112"/>
    </location>
</feature>
<protein>
    <recommendedName>
        <fullName evidence="1">Alkyl sulfatase C-terminal domain-containing protein</fullName>
    </recommendedName>
</protein>
<gene>
    <name evidence="2" type="ORF">Aru02nite_28670</name>
</gene>
<dbReference type="InterPro" id="IPR036527">
    <property type="entry name" value="SCP2_sterol-bd_dom_sf"/>
</dbReference>
<organism evidence="2 3">
    <name type="scientific">Actinocatenispora rupis</name>
    <dbReference type="NCBI Taxonomy" id="519421"/>
    <lineage>
        <taxon>Bacteria</taxon>
        <taxon>Bacillati</taxon>
        <taxon>Actinomycetota</taxon>
        <taxon>Actinomycetes</taxon>
        <taxon>Micromonosporales</taxon>
        <taxon>Micromonosporaceae</taxon>
        <taxon>Actinocatenispora</taxon>
    </lineage>
</organism>
<sequence length="112" mass="12186">MATIEECRAALDTLSERMTAHAAELRGKANLDRPIACRLRDLGEAFHGRLKDGAFVDIEQGDDPDAKISLELTSDDLVALVAGDLDFARAWASGRLAVKANVLDLVKLRKLL</sequence>
<comment type="caution">
    <text evidence="2">The sequence shown here is derived from an EMBL/GenBank/DDBJ whole genome shotgun (WGS) entry which is preliminary data.</text>
</comment>
<evidence type="ECO:0000313" key="3">
    <source>
        <dbReference type="Proteomes" id="UP000612808"/>
    </source>
</evidence>
<name>A0A8J3J0J2_9ACTN</name>
<evidence type="ECO:0000313" key="2">
    <source>
        <dbReference type="EMBL" id="GID11978.1"/>
    </source>
</evidence>
<dbReference type="Gene3D" id="3.30.1050.10">
    <property type="entry name" value="SCP2 sterol-binding domain"/>
    <property type="match status" value="1"/>
</dbReference>
<accession>A0A8J3J0J2</accession>
<dbReference type="EMBL" id="BOMB01000016">
    <property type="protein sequence ID" value="GID11978.1"/>
    <property type="molecule type" value="Genomic_DNA"/>
</dbReference>
<reference evidence="2" key="1">
    <citation type="submission" date="2021-01" db="EMBL/GenBank/DDBJ databases">
        <title>Whole genome shotgun sequence of Actinocatenispora rupis NBRC 107355.</title>
        <authorList>
            <person name="Komaki H."/>
            <person name="Tamura T."/>
        </authorList>
    </citation>
    <scope>NUCLEOTIDE SEQUENCE</scope>
    <source>
        <strain evidence="2">NBRC 107355</strain>
    </source>
</reference>
<dbReference type="RefSeq" id="WP_203657980.1">
    <property type="nucleotide sequence ID" value="NZ_BAAAZM010000028.1"/>
</dbReference>
<proteinExistence type="predicted"/>
<evidence type="ECO:0000259" key="1">
    <source>
        <dbReference type="Pfam" id="PF14864"/>
    </source>
</evidence>
<dbReference type="Pfam" id="PF14864">
    <property type="entry name" value="Alkyl_sulf_C"/>
    <property type="match status" value="1"/>
</dbReference>